<evidence type="ECO:0000256" key="1">
    <source>
        <dbReference type="SAM" id="MobiDB-lite"/>
    </source>
</evidence>
<protein>
    <submittedName>
        <fullName evidence="2">Uncharacterized protein</fullName>
    </submittedName>
</protein>
<organism evidence="2 3">
    <name type="scientific">Noviherbaspirillum galbum</name>
    <dbReference type="NCBI Taxonomy" id="2709383"/>
    <lineage>
        <taxon>Bacteria</taxon>
        <taxon>Pseudomonadati</taxon>
        <taxon>Pseudomonadota</taxon>
        <taxon>Betaproteobacteria</taxon>
        <taxon>Burkholderiales</taxon>
        <taxon>Oxalobacteraceae</taxon>
        <taxon>Noviherbaspirillum</taxon>
    </lineage>
</organism>
<name>A0A6B3STY4_9BURK</name>
<proteinExistence type="predicted"/>
<evidence type="ECO:0000313" key="3">
    <source>
        <dbReference type="Proteomes" id="UP000482155"/>
    </source>
</evidence>
<feature type="region of interest" description="Disordered" evidence="1">
    <location>
        <begin position="35"/>
        <end position="70"/>
    </location>
</feature>
<feature type="compositionally biased region" description="Basic and acidic residues" evidence="1">
    <location>
        <begin position="42"/>
        <end position="61"/>
    </location>
</feature>
<comment type="caution">
    <text evidence="2">The sequence shown here is derived from an EMBL/GenBank/DDBJ whole genome shotgun (WGS) entry which is preliminary data.</text>
</comment>
<evidence type="ECO:0000313" key="2">
    <source>
        <dbReference type="EMBL" id="NEX64061.1"/>
    </source>
</evidence>
<keyword evidence="3" id="KW-1185">Reference proteome</keyword>
<gene>
    <name evidence="2" type="ORF">G3574_23505</name>
</gene>
<dbReference type="EMBL" id="JAAIVB010000078">
    <property type="protein sequence ID" value="NEX64061.1"/>
    <property type="molecule type" value="Genomic_DNA"/>
</dbReference>
<accession>A0A6B3STY4</accession>
<dbReference type="AlphaFoldDB" id="A0A6B3STY4"/>
<sequence>MTVKIDTVTTAQWIYQGAQKVAQEADGKVQQAIAEQRSMNRQRSEELKTEAAEQRSYEAQRRQGGIDVYA</sequence>
<dbReference type="RefSeq" id="WP_163967982.1">
    <property type="nucleotide sequence ID" value="NZ_JAAIVB010000078.1"/>
</dbReference>
<dbReference type="Proteomes" id="UP000482155">
    <property type="component" value="Unassembled WGS sequence"/>
</dbReference>
<reference evidence="2 3" key="1">
    <citation type="submission" date="2020-02" db="EMBL/GenBank/DDBJ databases">
        <authorList>
            <person name="Kim M.K."/>
        </authorList>
    </citation>
    <scope>NUCLEOTIDE SEQUENCE [LARGE SCALE GENOMIC DNA]</scope>
    <source>
        <strain evidence="2 3">17J57-3</strain>
    </source>
</reference>